<dbReference type="EMBL" id="BGPR01003296">
    <property type="protein sequence ID" value="GBM86237.1"/>
    <property type="molecule type" value="Genomic_DNA"/>
</dbReference>
<dbReference type="InterPro" id="IPR006621">
    <property type="entry name" value="Nose-resist-to-fluoxetine_N"/>
</dbReference>
<feature type="transmembrane region" description="Helical" evidence="1">
    <location>
        <begin position="263"/>
        <end position="283"/>
    </location>
</feature>
<feature type="transmembrane region" description="Helical" evidence="1">
    <location>
        <begin position="366"/>
        <end position="388"/>
    </location>
</feature>
<dbReference type="InterPro" id="IPR052728">
    <property type="entry name" value="O2_lipid_transport_reg"/>
</dbReference>
<feature type="transmembrane region" description="Helical" evidence="1">
    <location>
        <begin position="400"/>
        <end position="419"/>
    </location>
</feature>
<feature type="domain" description="Nose resistant-to-fluoxetine protein N-terminal" evidence="2">
    <location>
        <begin position="1"/>
        <end position="97"/>
    </location>
</feature>
<proteinExistence type="predicted"/>
<dbReference type="PANTHER" id="PTHR11161:SF0">
    <property type="entry name" value="O-ACYLTRANSFERASE LIKE PROTEIN"/>
    <property type="match status" value="1"/>
</dbReference>
<feature type="transmembrane region" description="Helical" evidence="1">
    <location>
        <begin position="226"/>
        <end position="243"/>
    </location>
</feature>
<name>A0A4Y2J7Y1_ARAVE</name>
<dbReference type="OrthoDB" id="118951at2759"/>
<dbReference type="Proteomes" id="UP000499080">
    <property type="component" value="Unassembled WGS sequence"/>
</dbReference>
<comment type="caution">
    <text evidence="3">The sequence shown here is derived from an EMBL/GenBank/DDBJ whole genome shotgun (WGS) entry which is preliminary data.</text>
</comment>
<evidence type="ECO:0000259" key="2">
    <source>
        <dbReference type="SMART" id="SM00703"/>
    </source>
</evidence>
<feature type="transmembrane region" description="Helical" evidence="1">
    <location>
        <begin position="431"/>
        <end position="452"/>
    </location>
</feature>
<gene>
    <name evidence="3" type="primary">nrf-6_26</name>
    <name evidence="3" type="ORF">AVEN_51762_1</name>
</gene>
<accession>A0A4Y2J7Y1</accession>
<keyword evidence="1" id="KW-0472">Membrane</keyword>
<protein>
    <submittedName>
        <fullName evidence="3">Nose resistant to fluoxetine protein 6</fullName>
    </submittedName>
</protein>
<feature type="transmembrane region" description="Helical" evidence="1">
    <location>
        <begin position="324"/>
        <end position="346"/>
    </location>
</feature>
<evidence type="ECO:0000313" key="4">
    <source>
        <dbReference type="Proteomes" id="UP000499080"/>
    </source>
</evidence>
<reference evidence="3 4" key="1">
    <citation type="journal article" date="2019" name="Sci. Rep.">
        <title>Orb-weaving spider Araneus ventricosus genome elucidates the spidroin gene catalogue.</title>
        <authorList>
            <person name="Kono N."/>
            <person name="Nakamura H."/>
            <person name="Ohtoshi R."/>
            <person name="Moran D.A.P."/>
            <person name="Shinohara A."/>
            <person name="Yoshida Y."/>
            <person name="Fujiwara M."/>
            <person name="Mori M."/>
            <person name="Tomita M."/>
            <person name="Arakawa K."/>
        </authorList>
    </citation>
    <scope>NUCLEOTIDE SEQUENCE [LARGE SCALE GENOMIC DNA]</scope>
</reference>
<evidence type="ECO:0000313" key="3">
    <source>
        <dbReference type="EMBL" id="GBM86237.1"/>
    </source>
</evidence>
<keyword evidence="1" id="KW-1133">Transmembrane helix</keyword>
<feature type="non-terminal residue" evidence="3">
    <location>
        <position position="1"/>
    </location>
</feature>
<dbReference type="PANTHER" id="PTHR11161">
    <property type="entry name" value="O-ACYLTRANSFERASE"/>
    <property type="match status" value="1"/>
</dbReference>
<dbReference type="SMART" id="SM00703">
    <property type="entry name" value="NRF"/>
    <property type="match status" value="1"/>
</dbReference>
<evidence type="ECO:0000256" key="1">
    <source>
        <dbReference type="SAM" id="Phobius"/>
    </source>
</evidence>
<organism evidence="3 4">
    <name type="scientific">Araneus ventricosus</name>
    <name type="common">Orbweaver spider</name>
    <name type="synonym">Epeira ventricosa</name>
    <dbReference type="NCBI Taxonomy" id="182803"/>
    <lineage>
        <taxon>Eukaryota</taxon>
        <taxon>Metazoa</taxon>
        <taxon>Ecdysozoa</taxon>
        <taxon>Arthropoda</taxon>
        <taxon>Chelicerata</taxon>
        <taxon>Arachnida</taxon>
        <taxon>Araneae</taxon>
        <taxon>Araneomorphae</taxon>
        <taxon>Entelegynae</taxon>
        <taxon>Araneoidea</taxon>
        <taxon>Araneidae</taxon>
        <taxon>Araneus</taxon>
    </lineage>
</organism>
<feature type="transmembrane region" description="Helical" evidence="1">
    <location>
        <begin position="295"/>
        <end position="312"/>
    </location>
</feature>
<keyword evidence="4" id="KW-1185">Reference proteome</keyword>
<dbReference type="AlphaFoldDB" id="A0A4Y2J7Y1"/>
<keyword evidence="1" id="KW-0812">Transmembrane</keyword>
<dbReference type="Pfam" id="PF20146">
    <property type="entry name" value="NRF"/>
    <property type="match status" value="1"/>
</dbReference>
<feature type="transmembrane region" description="Helical" evidence="1">
    <location>
        <begin position="116"/>
        <end position="139"/>
    </location>
</feature>
<sequence>LDSYGKPESGILLGNFKWLGEYDECLGVYAPPKANSSVGNFHGKYCTLEVPLKLQNMTLPLSTALCLPDSCNPDGTFLGDIMQKFNLSEADEETESVFGNVTLTCKPTSRKLTTGAIVTMCFLSIIVLLVATGSSITAFEYCIKENVSKETLYAVNTTGKSLIDADRENGIRGTSDDVYLSGTKNKITLPAWLEKCKTFFNCFCIFTNGEKLLNVSSSEGQLPCLHGIRFLTMAWVILCHTYLEAFATSMRNPLEAKDMVDHWTFQIIINGFLSVDSFFLLRATDFFDLIYHKPYNRIGPYLIGILLAYYFYKRKQNNAPKLKLAFLAAGWIIAASIALACQFSLFHENFSRVETSFYNALSRSGFACGVAWVIFVCVTGQGGVVNSVLSWKVWIPFSRLTYCAYLLHPIIHNAFFVSVRRLMEFSHTNVILLYLGFLIISYAVALLTSLLFESPVIRLERHLRNKAAS</sequence>